<reference evidence="3 5" key="1">
    <citation type="submission" date="2017-11" db="EMBL/GenBank/DDBJ databases">
        <title>The genome of Rhizophagus clarus HR1 reveals common genetic basis of auxotrophy among arbuscular mycorrhizal fungi.</title>
        <authorList>
            <person name="Kobayashi Y."/>
        </authorList>
    </citation>
    <scope>NUCLEOTIDE SEQUENCE [LARGE SCALE GENOMIC DNA]</scope>
    <source>
        <strain evidence="3 5">HR1</strain>
    </source>
</reference>
<name>A0A2Z6S026_9GLOM</name>
<dbReference type="GO" id="GO:0008168">
    <property type="term" value="F:methyltransferase activity"/>
    <property type="evidence" value="ECO:0007669"/>
    <property type="project" value="UniProtKB-KW"/>
</dbReference>
<dbReference type="InterPro" id="IPR041698">
    <property type="entry name" value="Methyltransf_25"/>
</dbReference>
<dbReference type="PANTHER" id="PTHR43591:SF24">
    <property type="entry name" value="2-METHOXY-6-POLYPRENYL-1,4-BENZOQUINOL METHYLASE, MITOCHONDRIAL"/>
    <property type="match status" value="1"/>
</dbReference>
<dbReference type="AlphaFoldDB" id="A0A2Z6S026"/>
<feature type="domain" description="Methyltransferase" evidence="2">
    <location>
        <begin position="81"/>
        <end position="176"/>
    </location>
</feature>
<dbReference type="GO" id="GO:0032259">
    <property type="term" value="P:methylation"/>
    <property type="evidence" value="ECO:0007669"/>
    <property type="project" value="UniProtKB-KW"/>
</dbReference>
<evidence type="ECO:0000256" key="1">
    <source>
        <dbReference type="SAM" id="MobiDB-lite"/>
    </source>
</evidence>
<keyword evidence="5" id="KW-1185">Reference proteome</keyword>
<protein>
    <submittedName>
        <fullName evidence="4">S-adenosyl-L-methionine-dependent methyltransferase</fullName>
    </submittedName>
</protein>
<reference evidence="4" key="2">
    <citation type="submission" date="2019-10" db="EMBL/GenBank/DDBJ databases">
        <title>Conservation and host-specific expression of non-tandemly repeated heterogenous ribosome RNA gene in arbuscular mycorrhizal fungi.</title>
        <authorList>
            <person name="Maeda T."/>
            <person name="Kobayashi Y."/>
            <person name="Nakagawa T."/>
            <person name="Ezawa T."/>
            <person name="Yamaguchi K."/>
            <person name="Bino T."/>
            <person name="Nishimoto Y."/>
            <person name="Shigenobu S."/>
            <person name="Kawaguchi M."/>
        </authorList>
    </citation>
    <scope>NUCLEOTIDE SEQUENCE</scope>
    <source>
        <strain evidence="4">HR1</strain>
    </source>
</reference>
<comment type="caution">
    <text evidence="3">The sequence shown here is derived from an EMBL/GenBank/DDBJ whole genome shotgun (WGS) entry which is preliminary data.</text>
</comment>
<organism evidence="3 5">
    <name type="scientific">Rhizophagus clarus</name>
    <dbReference type="NCBI Taxonomy" id="94130"/>
    <lineage>
        <taxon>Eukaryota</taxon>
        <taxon>Fungi</taxon>
        <taxon>Fungi incertae sedis</taxon>
        <taxon>Mucoromycota</taxon>
        <taxon>Glomeromycotina</taxon>
        <taxon>Glomeromycetes</taxon>
        <taxon>Glomerales</taxon>
        <taxon>Glomeraceae</taxon>
        <taxon>Rhizophagus</taxon>
    </lineage>
</organism>
<keyword evidence="4" id="KW-0489">Methyltransferase</keyword>
<feature type="compositionally biased region" description="Basic residues" evidence="1">
    <location>
        <begin position="1"/>
        <end position="13"/>
    </location>
</feature>
<dbReference type="Gene3D" id="3.40.50.150">
    <property type="entry name" value="Vaccinia Virus protein VP39"/>
    <property type="match status" value="1"/>
</dbReference>
<dbReference type="Pfam" id="PF13649">
    <property type="entry name" value="Methyltransf_25"/>
    <property type="match status" value="1"/>
</dbReference>
<dbReference type="InterPro" id="IPR029063">
    <property type="entry name" value="SAM-dependent_MTases_sf"/>
</dbReference>
<accession>A0A2Z6S026</accession>
<proteinExistence type="predicted"/>
<evidence type="ECO:0000313" key="4">
    <source>
        <dbReference type="EMBL" id="GES76928.1"/>
    </source>
</evidence>
<dbReference type="Proteomes" id="UP000615446">
    <property type="component" value="Unassembled WGS sequence"/>
</dbReference>
<dbReference type="OrthoDB" id="2013972at2759"/>
<dbReference type="PANTHER" id="PTHR43591">
    <property type="entry name" value="METHYLTRANSFERASE"/>
    <property type="match status" value="1"/>
</dbReference>
<feature type="region of interest" description="Disordered" evidence="1">
    <location>
        <begin position="1"/>
        <end position="34"/>
    </location>
</feature>
<gene>
    <name evidence="4" type="ORF">RCL2_000431600</name>
    <name evidence="3" type="ORF">RclHR1_08170014</name>
</gene>
<feature type="compositionally biased region" description="Polar residues" evidence="1">
    <location>
        <begin position="21"/>
        <end position="34"/>
    </location>
</feature>
<dbReference type="EMBL" id="BLAL01000027">
    <property type="protein sequence ID" value="GES76928.1"/>
    <property type="molecule type" value="Genomic_DNA"/>
</dbReference>
<keyword evidence="4" id="KW-0808">Transferase</keyword>
<evidence type="ECO:0000259" key="2">
    <source>
        <dbReference type="Pfam" id="PF13649"/>
    </source>
</evidence>
<dbReference type="STRING" id="94130.A0A2Z6S026"/>
<dbReference type="CDD" id="cd02440">
    <property type="entry name" value="AdoMet_MTases"/>
    <property type="match status" value="1"/>
</dbReference>
<dbReference type="Proteomes" id="UP000247702">
    <property type="component" value="Unassembled WGS sequence"/>
</dbReference>
<evidence type="ECO:0000313" key="3">
    <source>
        <dbReference type="EMBL" id="GBC08506.1"/>
    </source>
</evidence>
<dbReference type="EMBL" id="BEXD01004223">
    <property type="protein sequence ID" value="GBC08506.1"/>
    <property type="molecule type" value="Genomic_DNA"/>
</dbReference>
<dbReference type="SUPFAM" id="SSF53335">
    <property type="entry name" value="S-adenosyl-L-methionine-dependent methyltransferases"/>
    <property type="match status" value="1"/>
</dbReference>
<evidence type="ECO:0000313" key="5">
    <source>
        <dbReference type="Proteomes" id="UP000247702"/>
    </source>
</evidence>
<sequence>MGNSPSKRKFNNKSRKDLNKPESQNSLESNNETRLKTSSCLIPDDIETERLQQSHYLLKHLFDGNFLSPIHELLNSGPCKVLDLGCGPGTWVLDMGSTYYSNKNSVFIGIDISPTFPNQIKPANTQFIQANILDGLPFENDEFDFVHLGSLGLSFSEIQWTELILPEILRVIKSDGWIEFNEPGSSAINSGPYYKNISDVHNQEMFMGDINPNTVFKFKEWLLSNSRITNVHEEIRYVSVGSWDENNKLGEICHENFNTYLKVMESRLSKHLNINLKEYDQLVTKFFQECNELKTQFPFHCIYAQKR</sequence>